<dbReference type="InterPro" id="IPR053134">
    <property type="entry name" value="RNA-dir_DNA_polymerase"/>
</dbReference>
<reference evidence="8" key="2">
    <citation type="submission" date="2022-01" db="EMBL/GenBank/DDBJ databases">
        <authorList>
            <person name="Yamashiro T."/>
            <person name="Shiraishi A."/>
            <person name="Satake H."/>
            <person name="Nakayama K."/>
        </authorList>
    </citation>
    <scope>NUCLEOTIDE SEQUENCE</scope>
</reference>
<keyword evidence="5" id="KW-0378">Hydrolase</keyword>
<evidence type="ECO:0000313" key="8">
    <source>
        <dbReference type="EMBL" id="GJS57616.1"/>
    </source>
</evidence>
<keyword evidence="9" id="KW-1185">Reference proteome</keyword>
<evidence type="ECO:0000256" key="6">
    <source>
        <dbReference type="ARBA" id="ARBA00022918"/>
    </source>
</evidence>
<organism evidence="8 9">
    <name type="scientific">Tanacetum coccineum</name>
    <dbReference type="NCBI Taxonomy" id="301880"/>
    <lineage>
        <taxon>Eukaryota</taxon>
        <taxon>Viridiplantae</taxon>
        <taxon>Streptophyta</taxon>
        <taxon>Embryophyta</taxon>
        <taxon>Tracheophyta</taxon>
        <taxon>Spermatophyta</taxon>
        <taxon>Magnoliopsida</taxon>
        <taxon>eudicotyledons</taxon>
        <taxon>Gunneridae</taxon>
        <taxon>Pentapetalae</taxon>
        <taxon>asterids</taxon>
        <taxon>campanulids</taxon>
        <taxon>Asterales</taxon>
        <taxon>Asteraceae</taxon>
        <taxon>Asteroideae</taxon>
        <taxon>Anthemideae</taxon>
        <taxon>Anthemidinae</taxon>
        <taxon>Tanacetum</taxon>
    </lineage>
</organism>
<dbReference type="CDD" id="cd01647">
    <property type="entry name" value="RT_LTR"/>
    <property type="match status" value="1"/>
</dbReference>
<dbReference type="Proteomes" id="UP001151760">
    <property type="component" value="Unassembled WGS sequence"/>
</dbReference>
<reference evidence="8" key="1">
    <citation type="journal article" date="2022" name="Int. J. Mol. Sci.">
        <title>Draft Genome of Tanacetum Coccineum: Genomic Comparison of Closely Related Tanacetum-Family Plants.</title>
        <authorList>
            <person name="Yamashiro T."/>
            <person name="Shiraishi A."/>
            <person name="Nakayama K."/>
            <person name="Satake H."/>
        </authorList>
    </citation>
    <scope>NUCLEOTIDE SEQUENCE</scope>
</reference>
<keyword evidence="4" id="KW-0255">Endonuclease</keyword>
<dbReference type="PANTHER" id="PTHR24559">
    <property type="entry name" value="TRANSPOSON TY3-I GAG-POL POLYPROTEIN"/>
    <property type="match status" value="1"/>
</dbReference>
<dbReference type="GO" id="GO:0003964">
    <property type="term" value="F:RNA-directed DNA polymerase activity"/>
    <property type="evidence" value="ECO:0007669"/>
    <property type="project" value="UniProtKB-KW"/>
</dbReference>
<dbReference type="InterPro" id="IPR043128">
    <property type="entry name" value="Rev_trsase/Diguanyl_cyclase"/>
</dbReference>
<name>A0ABQ4WY57_9ASTR</name>
<dbReference type="Gene3D" id="3.30.70.270">
    <property type="match status" value="1"/>
</dbReference>
<dbReference type="SUPFAM" id="SSF56672">
    <property type="entry name" value="DNA/RNA polymerases"/>
    <property type="match status" value="1"/>
</dbReference>
<dbReference type="InterPro" id="IPR043502">
    <property type="entry name" value="DNA/RNA_pol_sf"/>
</dbReference>
<keyword evidence="1" id="KW-0808">Transferase</keyword>
<dbReference type="PANTHER" id="PTHR24559:SF427">
    <property type="entry name" value="RNA-DIRECTED DNA POLYMERASE"/>
    <property type="match status" value="1"/>
</dbReference>
<sequence>MKEAEDKSKEKRLEDVLTTRDFSKVFPEDLPGLPLTRQVEFQIDLVPSAAPVARALYKLAPSELQELSTQLQELSNKGFIRPSSSPWGALNRYPLPRIDDLFDQLQGSSVYSKIHLRSGYHQLRVRDEDIPKTAFRTRYGHYEFQVMPFGLTNAPAMFMNLMNWVCKPYLDKFVIVFIDDILIYSKSNENFVVYCDASCKGLGAVLTQKEKVISYASRQLKIHEKNYTTHDLKLGAVVFALKMWRHYLYGTKYVVFTDHKSLQHILDQKELNMRQRRWLKLLSDYDCEIRYHLGKANMVADALNRKEQNKPLRDKARKEENYGTEDLCGMIKKLEHRADGTLCLNGKS</sequence>
<protein>
    <submittedName>
        <fullName evidence="8">Reverse transcriptase domain-containing protein</fullName>
    </submittedName>
</protein>
<keyword evidence="3" id="KW-0540">Nuclease</keyword>
<accession>A0ABQ4WY57</accession>
<dbReference type="CDD" id="cd09274">
    <property type="entry name" value="RNase_HI_RT_Ty3"/>
    <property type="match status" value="1"/>
</dbReference>
<evidence type="ECO:0000256" key="3">
    <source>
        <dbReference type="ARBA" id="ARBA00022722"/>
    </source>
</evidence>
<dbReference type="Gene3D" id="3.10.10.10">
    <property type="entry name" value="HIV Type 1 Reverse Transcriptase, subunit A, domain 1"/>
    <property type="match status" value="2"/>
</dbReference>
<dbReference type="InterPro" id="IPR041373">
    <property type="entry name" value="RT_RNaseH"/>
</dbReference>
<proteinExistence type="predicted"/>
<gene>
    <name evidence="8" type="ORF">Tco_0652400</name>
</gene>
<evidence type="ECO:0000259" key="7">
    <source>
        <dbReference type="Pfam" id="PF17917"/>
    </source>
</evidence>
<comment type="caution">
    <text evidence="8">The sequence shown here is derived from an EMBL/GenBank/DDBJ whole genome shotgun (WGS) entry which is preliminary data.</text>
</comment>
<evidence type="ECO:0000313" key="9">
    <source>
        <dbReference type="Proteomes" id="UP001151760"/>
    </source>
</evidence>
<dbReference type="EMBL" id="BQNB010009019">
    <property type="protein sequence ID" value="GJS57616.1"/>
    <property type="molecule type" value="Genomic_DNA"/>
</dbReference>
<evidence type="ECO:0000256" key="2">
    <source>
        <dbReference type="ARBA" id="ARBA00022695"/>
    </source>
</evidence>
<feature type="domain" description="Reverse transcriptase RNase H-like" evidence="7">
    <location>
        <begin position="188"/>
        <end position="285"/>
    </location>
</feature>
<evidence type="ECO:0000256" key="1">
    <source>
        <dbReference type="ARBA" id="ARBA00022679"/>
    </source>
</evidence>
<keyword evidence="2" id="KW-0548">Nucleotidyltransferase</keyword>
<evidence type="ECO:0000256" key="5">
    <source>
        <dbReference type="ARBA" id="ARBA00022801"/>
    </source>
</evidence>
<evidence type="ECO:0000256" key="4">
    <source>
        <dbReference type="ARBA" id="ARBA00022759"/>
    </source>
</evidence>
<keyword evidence="6 8" id="KW-0695">RNA-directed DNA polymerase</keyword>
<dbReference type="Pfam" id="PF17917">
    <property type="entry name" value="RT_RNaseH"/>
    <property type="match status" value="1"/>
</dbReference>